<dbReference type="InterPro" id="IPR002589">
    <property type="entry name" value="Macro_dom"/>
</dbReference>
<dbReference type="InterPro" id="IPR043472">
    <property type="entry name" value="Macro_dom-like"/>
</dbReference>
<keyword evidence="2 7" id="KW-0328">Glycosyltransferase</keyword>
<dbReference type="Gene3D" id="3.40.220.10">
    <property type="entry name" value="Leucine Aminopeptidase, subunit E, domain 1"/>
    <property type="match status" value="1"/>
</dbReference>
<evidence type="ECO:0000259" key="11">
    <source>
        <dbReference type="PROSITE" id="PS51154"/>
    </source>
</evidence>
<dbReference type="InterPro" id="IPR000504">
    <property type="entry name" value="RRM_dom"/>
</dbReference>
<dbReference type="PANTHER" id="PTHR14453:SF67">
    <property type="entry name" value="POLY [ADP-RIBOSE] POLYMERASE"/>
    <property type="match status" value="1"/>
</dbReference>
<feature type="compositionally biased region" description="Basic and acidic residues" evidence="8">
    <location>
        <begin position="1"/>
        <end position="15"/>
    </location>
</feature>
<dbReference type="PROSITE" id="PS51154">
    <property type="entry name" value="MACRO"/>
    <property type="match status" value="1"/>
</dbReference>
<keyword evidence="6" id="KW-0694">RNA-binding</keyword>
<feature type="domain" description="RRM" evidence="9">
    <location>
        <begin position="249"/>
        <end position="334"/>
    </location>
</feature>
<dbReference type="SUPFAM" id="SSF52949">
    <property type="entry name" value="Macro domain-like"/>
    <property type="match status" value="1"/>
</dbReference>
<evidence type="ECO:0000256" key="7">
    <source>
        <dbReference type="RuleBase" id="RU362114"/>
    </source>
</evidence>
<gene>
    <name evidence="12" type="ORF">MAR_014721</name>
</gene>
<accession>A0ABY7FGL8</accession>
<evidence type="ECO:0000256" key="2">
    <source>
        <dbReference type="ARBA" id="ARBA00022676"/>
    </source>
</evidence>
<feature type="domain" description="Macro" evidence="11">
    <location>
        <begin position="497"/>
        <end position="682"/>
    </location>
</feature>
<dbReference type="Pfam" id="PF01661">
    <property type="entry name" value="Macro"/>
    <property type="match status" value="1"/>
</dbReference>
<comment type="subcellular location">
    <subcellularLocation>
        <location evidence="1">Nucleus</location>
    </subcellularLocation>
</comment>
<keyword evidence="5" id="KW-0539">Nucleus</keyword>
<dbReference type="InterPro" id="IPR052056">
    <property type="entry name" value="Mono-ARTD/PARP"/>
</dbReference>
<evidence type="ECO:0000256" key="4">
    <source>
        <dbReference type="ARBA" id="ARBA00023027"/>
    </source>
</evidence>
<evidence type="ECO:0000259" key="9">
    <source>
        <dbReference type="PROSITE" id="PS50102"/>
    </source>
</evidence>
<dbReference type="Proteomes" id="UP001164746">
    <property type="component" value="Chromosome 12"/>
</dbReference>
<keyword evidence="13" id="KW-1185">Reference proteome</keyword>
<dbReference type="SUPFAM" id="SSF56399">
    <property type="entry name" value="ADP-ribosylation"/>
    <property type="match status" value="1"/>
</dbReference>
<dbReference type="EMBL" id="CP111023">
    <property type="protein sequence ID" value="WAR20747.1"/>
    <property type="molecule type" value="Genomic_DNA"/>
</dbReference>
<dbReference type="PROSITE" id="PS51059">
    <property type="entry name" value="PARP_CATALYTIC"/>
    <property type="match status" value="1"/>
</dbReference>
<evidence type="ECO:0000256" key="6">
    <source>
        <dbReference type="PROSITE-ProRule" id="PRU00176"/>
    </source>
</evidence>
<evidence type="ECO:0000313" key="12">
    <source>
        <dbReference type="EMBL" id="WAR20747.1"/>
    </source>
</evidence>
<evidence type="ECO:0000256" key="8">
    <source>
        <dbReference type="SAM" id="MobiDB-lite"/>
    </source>
</evidence>
<evidence type="ECO:0000256" key="5">
    <source>
        <dbReference type="ARBA" id="ARBA00023242"/>
    </source>
</evidence>
<evidence type="ECO:0000313" key="13">
    <source>
        <dbReference type="Proteomes" id="UP001164746"/>
    </source>
</evidence>
<dbReference type="Gene3D" id="3.90.228.10">
    <property type="match status" value="1"/>
</dbReference>
<feature type="domain" description="PARP catalytic" evidence="10">
    <location>
        <begin position="800"/>
        <end position="998"/>
    </location>
</feature>
<dbReference type="SMART" id="SM00506">
    <property type="entry name" value="A1pp"/>
    <property type="match status" value="1"/>
</dbReference>
<dbReference type="EC" id="2.4.2.-" evidence="7"/>
<keyword evidence="4 7" id="KW-0520">NAD</keyword>
<dbReference type="Pfam" id="PF23085">
    <property type="entry name" value="RRM_PARP14_3"/>
    <property type="match status" value="1"/>
</dbReference>
<organism evidence="12 13">
    <name type="scientific">Mya arenaria</name>
    <name type="common">Soft-shell clam</name>
    <dbReference type="NCBI Taxonomy" id="6604"/>
    <lineage>
        <taxon>Eukaryota</taxon>
        <taxon>Metazoa</taxon>
        <taxon>Spiralia</taxon>
        <taxon>Lophotrochozoa</taxon>
        <taxon>Mollusca</taxon>
        <taxon>Bivalvia</taxon>
        <taxon>Autobranchia</taxon>
        <taxon>Heteroconchia</taxon>
        <taxon>Euheterodonta</taxon>
        <taxon>Imparidentia</taxon>
        <taxon>Neoheterodontei</taxon>
        <taxon>Myida</taxon>
        <taxon>Myoidea</taxon>
        <taxon>Myidae</taxon>
        <taxon>Mya</taxon>
    </lineage>
</organism>
<feature type="region of interest" description="Disordered" evidence="8">
    <location>
        <begin position="1"/>
        <end position="33"/>
    </location>
</feature>
<proteinExistence type="predicted"/>
<feature type="region of interest" description="Disordered" evidence="8">
    <location>
        <begin position="679"/>
        <end position="701"/>
    </location>
</feature>
<dbReference type="InterPro" id="IPR012677">
    <property type="entry name" value="Nucleotide-bd_a/b_plait_sf"/>
</dbReference>
<evidence type="ECO:0000259" key="10">
    <source>
        <dbReference type="PROSITE" id="PS51059"/>
    </source>
</evidence>
<dbReference type="PROSITE" id="PS50102">
    <property type="entry name" value="RRM"/>
    <property type="match status" value="1"/>
</dbReference>
<sequence length="998" mass="112094">MESNIKDDIRKEGDSKATTTDGGHTRHDNAPSYSHWDAARHYGALGGHRYVYPPVPRDVWRQQMQQPNMYANYPGNTPYLGSPQPQGPVGQLQMHYGNQPYFNQMAYQQNSPMWNPPPTFSTEPAPSVHAQPITRNSAAERDETNVRVDNRQTGLKKNTPNVERGTSDGQRAFDSDLSASIIVRGIPKAVSRDVLELFFENKARSDAQNVLQKAASTGTLHLPTSKCDVEVNRFEETKHAQYFNEIPHTSLFIKNLPIDSSNETIKSYFEVRCKAKPTDVIRSISRKTALFEFEEAIDIAAMKKTCGHKPLEGNILAIREVDTTRQVKVSGVKAGTSPLVLELYFENHARSKGGEIETVDVVGEEKAFIVTFVHPEVVTIPEVVDVTGIDKNIVRFLKHSKYYRERADNCAKDVFGKLLWKNEDGSMRLQISCDVNPTDSDVLRKINIWEENHTKFFDWISKEIVTIEVTDVFEQILSDVKRDMEGIDVKNPDRVITFLKNRDKRTIGIKIVAEGSIVYQKVDVIVNSSNRKLDMETGVVSKQLLKVAGAELQAECTRKYPKGIHFGKVAKTAAGRMGNCKAIFHGALPRWTTDNAQNVLEEFMAECLKSADKKGYTTIAFPALGTGRCEYPSDVVADTLLTSVMEYENDHPDTNIKCVSFVIWSKDVETIKAFTKTKEELTRQRSRKERRRSEPEPRRQTQATVLTVYTNKPRNIKQIESRIKGFKKDEEIFPPASLLEQLTDDRMEVVKKIARENKVKLVKTDKSLKLVGYGKSVERTKKKVESYLDNALQTFGTKGVPFPPTWSKTDITDPLKIVQLPPTDPDFVTVSKKFLADTGLPPTNIVKIERVQNPALYGQYFAKKKHMESAGGGPNIERMLWHGTRTPQVANNITSKGFDRNYNHGASHGAGVYFAMNAQTSASGYCAPDAMGQKYIFYANVLTGDFCVGSNGIRVPPPKVPGNTLVTYDSTTDNVAAPNFFVIFHDAQAYPSFMITFK</sequence>
<dbReference type="Gene3D" id="3.30.70.330">
    <property type="match status" value="1"/>
</dbReference>
<dbReference type="SUPFAM" id="SSF54928">
    <property type="entry name" value="RNA-binding domain, RBD"/>
    <property type="match status" value="1"/>
</dbReference>
<feature type="region of interest" description="Disordered" evidence="8">
    <location>
        <begin position="121"/>
        <end position="144"/>
    </location>
</feature>
<evidence type="ECO:0000256" key="1">
    <source>
        <dbReference type="ARBA" id="ARBA00004123"/>
    </source>
</evidence>
<dbReference type="Pfam" id="PF00644">
    <property type="entry name" value="PARP"/>
    <property type="match status" value="1"/>
</dbReference>
<dbReference type="InterPro" id="IPR012317">
    <property type="entry name" value="Poly(ADP-ribose)pol_cat_dom"/>
</dbReference>
<name>A0ABY7FGL8_MYAAR</name>
<protein>
    <recommendedName>
        <fullName evidence="7">Poly [ADP-ribose] polymerase</fullName>
        <shortName evidence="7">PARP</shortName>
        <ecNumber evidence="7">2.4.2.-</ecNumber>
    </recommendedName>
</protein>
<dbReference type="PANTHER" id="PTHR14453">
    <property type="entry name" value="PARP/ZINC FINGER CCCH TYPE DOMAIN CONTAINING PROTEIN"/>
    <property type="match status" value="1"/>
</dbReference>
<dbReference type="InterPro" id="IPR035979">
    <property type="entry name" value="RBD_domain_sf"/>
</dbReference>
<evidence type="ECO:0000256" key="3">
    <source>
        <dbReference type="ARBA" id="ARBA00022679"/>
    </source>
</evidence>
<reference evidence="12" key="1">
    <citation type="submission" date="2022-11" db="EMBL/GenBank/DDBJ databases">
        <title>Centuries of genome instability and evolution in soft-shell clam transmissible cancer (bioRxiv).</title>
        <authorList>
            <person name="Hart S.F.M."/>
            <person name="Yonemitsu M.A."/>
            <person name="Giersch R.M."/>
            <person name="Beal B.F."/>
            <person name="Arriagada G."/>
            <person name="Davis B.W."/>
            <person name="Ostrander E.A."/>
            <person name="Goff S.P."/>
            <person name="Metzger M.J."/>
        </authorList>
    </citation>
    <scope>NUCLEOTIDE SEQUENCE</scope>
    <source>
        <strain evidence="12">MELC-2E11</strain>
        <tissue evidence="12">Siphon/mantle</tissue>
    </source>
</reference>
<keyword evidence="3 7" id="KW-0808">Transferase</keyword>